<dbReference type="AlphaFoldDB" id="A0A6L2JU14"/>
<evidence type="ECO:0000313" key="1">
    <source>
        <dbReference type="EMBL" id="GEU40598.1"/>
    </source>
</evidence>
<dbReference type="PANTHER" id="PTHR48475:SF2">
    <property type="entry name" value="RIBONUCLEASE H"/>
    <property type="match status" value="1"/>
</dbReference>
<dbReference type="InterPro" id="IPR012337">
    <property type="entry name" value="RNaseH-like_sf"/>
</dbReference>
<reference evidence="1" key="1">
    <citation type="journal article" date="2019" name="Sci. Rep.">
        <title>Draft genome of Tanacetum cinerariifolium, the natural source of mosquito coil.</title>
        <authorList>
            <person name="Yamashiro T."/>
            <person name="Shiraishi A."/>
            <person name="Satake H."/>
            <person name="Nakayama K."/>
        </authorList>
    </citation>
    <scope>NUCLEOTIDE SEQUENCE</scope>
</reference>
<keyword evidence="1" id="KW-0808">Transferase</keyword>
<dbReference type="GO" id="GO:0003964">
    <property type="term" value="F:RNA-directed DNA polymerase activity"/>
    <property type="evidence" value="ECO:0007669"/>
    <property type="project" value="UniProtKB-KW"/>
</dbReference>
<dbReference type="InterPro" id="IPR036397">
    <property type="entry name" value="RNaseH_sf"/>
</dbReference>
<accession>A0A6L2JU14</accession>
<dbReference type="EMBL" id="BKCJ010001323">
    <property type="protein sequence ID" value="GEU40598.1"/>
    <property type="molecule type" value="Genomic_DNA"/>
</dbReference>
<keyword evidence="1" id="KW-0548">Nucleotidyltransferase</keyword>
<dbReference type="GO" id="GO:0003676">
    <property type="term" value="F:nucleic acid binding"/>
    <property type="evidence" value="ECO:0007669"/>
    <property type="project" value="InterPro"/>
</dbReference>
<sequence>MYIDGGESANIQYEHCFQRLRPEVNSQLNPTTTSLTGFSGEKIWPIGQIRLLVIVGNEEHSTGTWITFMVIRSPSPYNGIIGRPGISAIRAVPSTAHEMLKFPVDGGIVTIYNTTVPPRKCNTVACDAAQTQTKHAAKVINLKVAIHLDYPDQEVSIGGSLSDRGRTNGLVERVNRSLGEGIKARLDKHKGRWVEELSHVLWAHRTTIKVSTGDTLFSLVYGTEVVMPAEIGMPAIRTAEVNVATNDDERRIDLDLVEERRERTAICEAKAKSKMKGYYDAKVRGVSFRPGDFVYRANGASHAEDARKLGPKWEGPYEVTEALGNGAYKLHDMDGRELPRTWNICNLKRCYL</sequence>
<dbReference type="Gene3D" id="3.30.420.10">
    <property type="entry name" value="Ribonuclease H-like superfamily/Ribonuclease H"/>
    <property type="match status" value="1"/>
</dbReference>
<gene>
    <name evidence="1" type="ORF">Tci_012576</name>
</gene>
<dbReference type="PANTHER" id="PTHR48475">
    <property type="entry name" value="RIBONUCLEASE H"/>
    <property type="match status" value="1"/>
</dbReference>
<organism evidence="1">
    <name type="scientific">Tanacetum cinerariifolium</name>
    <name type="common">Dalmatian daisy</name>
    <name type="synonym">Chrysanthemum cinerariifolium</name>
    <dbReference type="NCBI Taxonomy" id="118510"/>
    <lineage>
        <taxon>Eukaryota</taxon>
        <taxon>Viridiplantae</taxon>
        <taxon>Streptophyta</taxon>
        <taxon>Embryophyta</taxon>
        <taxon>Tracheophyta</taxon>
        <taxon>Spermatophyta</taxon>
        <taxon>Magnoliopsida</taxon>
        <taxon>eudicotyledons</taxon>
        <taxon>Gunneridae</taxon>
        <taxon>Pentapetalae</taxon>
        <taxon>asterids</taxon>
        <taxon>campanulids</taxon>
        <taxon>Asterales</taxon>
        <taxon>Asteraceae</taxon>
        <taxon>Asteroideae</taxon>
        <taxon>Anthemideae</taxon>
        <taxon>Anthemidinae</taxon>
        <taxon>Tanacetum</taxon>
    </lineage>
</organism>
<proteinExistence type="predicted"/>
<name>A0A6L2JU14_TANCI</name>
<dbReference type="SUPFAM" id="SSF53098">
    <property type="entry name" value="Ribonuclease H-like"/>
    <property type="match status" value="1"/>
</dbReference>
<comment type="caution">
    <text evidence="1">The sequence shown here is derived from an EMBL/GenBank/DDBJ whole genome shotgun (WGS) entry which is preliminary data.</text>
</comment>
<keyword evidence="1" id="KW-0695">RNA-directed DNA polymerase</keyword>
<protein>
    <submittedName>
        <fullName evidence="1">Reverse transcriptase domain-containing protein</fullName>
    </submittedName>
</protein>